<accession>A0ABX8SP88</accession>
<gene>
    <name evidence="2" type="ORF">KDB89_07170</name>
</gene>
<name>A0ABX8SP88_9ACTN</name>
<protein>
    <recommendedName>
        <fullName evidence="1">ATP-dependent helicase C-terminal domain-containing protein</fullName>
    </recommendedName>
</protein>
<dbReference type="EMBL" id="CP079216">
    <property type="protein sequence ID" value="QXT64215.1"/>
    <property type="molecule type" value="Genomic_DNA"/>
</dbReference>
<dbReference type="RefSeq" id="WP_219084137.1">
    <property type="nucleotide sequence ID" value="NZ_CP079216.1"/>
</dbReference>
<reference evidence="2 3" key="1">
    <citation type="submission" date="2021-07" db="EMBL/GenBank/DDBJ databases">
        <title>complete genome sequencing of Tessaracoccus sp.J1M15.</title>
        <authorList>
            <person name="Bae J.-W."/>
            <person name="Kim D.-y."/>
        </authorList>
    </citation>
    <scope>NUCLEOTIDE SEQUENCE [LARGE SCALE GENOMIC DNA]</scope>
    <source>
        <strain evidence="2 3">J1M15</strain>
    </source>
</reference>
<dbReference type="Proteomes" id="UP000824504">
    <property type="component" value="Chromosome"/>
</dbReference>
<organism evidence="2 3">
    <name type="scientific">Tessaracoccus palaemonis</name>
    <dbReference type="NCBI Taxonomy" id="2829499"/>
    <lineage>
        <taxon>Bacteria</taxon>
        <taxon>Bacillati</taxon>
        <taxon>Actinomycetota</taxon>
        <taxon>Actinomycetes</taxon>
        <taxon>Propionibacteriales</taxon>
        <taxon>Propionibacteriaceae</taxon>
        <taxon>Tessaracoccus</taxon>
    </lineage>
</organism>
<feature type="domain" description="ATP-dependent helicase C-terminal" evidence="1">
    <location>
        <begin position="223"/>
        <end position="346"/>
    </location>
</feature>
<proteinExistence type="predicted"/>
<sequence>MAHYKAVFNSNSQLDDANVLIFDDAHAAAGAIADTWTVRFDNDAAAYRQIVTLLAQGLPGTAADRLLATTPDPATRSEGYLVDPSVVTANLAALTTIIETEAQKSSAKFQWRMVRDSIDACNVFVSADEIIIRPLLPPTITHPPYVTPKQRLYLSATIGAGGELERAFGRCRITRMAAPAGWDARGTGRRFFVFPQLITDFARAASDATAGQALDAFVSGLMKTAGRSLLLAPSNFAVEQYKQRLVPAGFKALGAGDVESTLAPFTGEPSAVLALANRYDGIDLPDEHCRLIVFAGLPVGADPQEKFYTTLLGAKRVLQERTRTRFAQGAGRATRNANDRSVVVVLGQPLIAFAGDRDVQAGTHPEIRAELEVGIRNSARRSAADVASAVRQFLAQDPEWNTNVEPEIRTLRDRYAAADASVDTKALQGSAAYEIRAVEAAWRGNFCDAVRQGERAIQVLSGGAELRPYQALWNYLAAHWARLAATTDASFDAQSLKFTQAANAAASRTTWIPNKRIVDGTATSSPSEESALDSLAVEGVITYARSFSKARALTRAIEEMKDDLSQRDAARYERGLVTLGKLLGAQSHKPEQEARADALWRWSDEMWVAWEAKSEAKDENDISAEDIRQANTHLRAASADLDEEVPYGSQIFLVSGKSTVHDSARALAADELSFTLVEDVLQVAEGVTAAWMSLQGRLLSEAGVDELRDAVADELRRADVLPSAVLPVFSGRLL</sequence>
<evidence type="ECO:0000313" key="2">
    <source>
        <dbReference type="EMBL" id="QXT64215.1"/>
    </source>
</evidence>
<dbReference type="InterPro" id="IPR006555">
    <property type="entry name" value="ATP-dep_Helicase_C"/>
</dbReference>
<dbReference type="Pfam" id="PF13307">
    <property type="entry name" value="Helicase_C_2"/>
    <property type="match status" value="1"/>
</dbReference>
<evidence type="ECO:0000313" key="3">
    <source>
        <dbReference type="Proteomes" id="UP000824504"/>
    </source>
</evidence>
<evidence type="ECO:0000259" key="1">
    <source>
        <dbReference type="Pfam" id="PF13307"/>
    </source>
</evidence>
<keyword evidence="3" id="KW-1185">Reference proteome</keyword>